<dbReference type="SUPFAM" id="SSF55826">
    <property type="entry name" value="YbaK/ProRS associated domain"/>
    <property type="match status" value="1"/>
</dbReference>
<dbReference type="EMBL" id="AP024525">
    <property type="protein sequence ID" value="BCT77174.1"/>
    <property type="molecule type" value="Genomic_DNA"/>
</dbReference>
<organism evidence="3 4">
    <name type="scientific">Sinomonas cyclohexanicum</name>
    <name type="common">Corynebacterium cyclohexanicum</name>
    <dbReference type="NCBI Taxonomy" id="322009"/>
    <lineage>
        <taxon>Bacteria</taxon>
        <taxon>Bacillati</taxon>
        <taxon>Actinomycetota</taxon>
        <taxon>Actinomycetes</taxon>
        <taxon>Micrococcales</taxon>
        <taxon>Micrococcaceae</taxon>
        <taxon>Sinomonas</taxon>
    </lineage>
</organism>
<gene>
    <name evidence="3" type="ORF">SCMU_30160</name>
</gene>
<dbReference type="CDD" id="cd04332">
    <property type="entry name" value="YbaK_like"/>
    <property type="match status" value="1"/>
</dbReference>
<feature type="compositionally biased region" description="Gly residues" evidence="1">
    <location>
        <begin position="48"/>
        <end position="57"/>
    </location>
</feature>
<protein>
    <recommendedName>
        <fullName evidence="2">YbaK/aminoacyl-tRNA synthetase-associated domain-containing protein</fullName>
    </recommendedName>
</protein>
<feature type="domain" description="YbaK/aminoacyl-tRNA synthetase-associated" evidence="2">
    <location>
        <begin position="82"/>
        <end position="187"/>
    </location>
</feature>
<proteinExistence type="predicted"/>
<keyword evidence="4" id="KW-1185">Reference proteome</keyword>
<dbReference type="PANTHER" id="PTHR30411:SF1">
    <property type="entry name" value="CYTOPLASMIC PROTEIN"/>
    <property type="match status" value="1"/>
</dbReference>
<dbReference type="InterPro" id="IPR007214">
    <property type="entry name" value="YbaK/aa-tRNA-synth-assoc-dom"/>
</dbReference>
<name>A0ABM7PY01_SINCY</name>
<dbReference type="InterPro" id="IPR036754">
    <property type="entry name" value="YbaK/aa-tRNA-synt-asso_dom_sf"/>
</dbReference>
<dbReference type="Proteomes" id="UP001319861">
    <property type="component" value="Chromosome"/>
</dbReference>
<dbReference type="Gene3D" id="3.90.960.10">
    <property type="entry name" value="YbaK/aminoacyl-tRNA synthetase-associated domain"/>
    <property type="match status" value="1"/>
</dbReference>
<reference evidence="3 4" key="1">
    <citation type="journal article" date="2021" name="J. Biosci. Bioeng.">
        <title>Identification and characterization of a chc gene cluster responsible for the aromatization pathway of cyclohexanecarboxylate degradation in Sinomonas cyclohexanicum ATCC 51369.</title>
        <authorList>
            <person name="Yamamoto T."/>
            <person name="Hasegawa Y."/>
            <person name="Lau P.C.K."/>
            <person name="Iwaki H."/>
        </authorList>
    </citation>
    <scope>NUCLEOTIDE SEQUENCE [LARGE SCALE GENOMIC DNA]</scope>
    <source>
        <strain evidence="3 4">ATCC 51369</strain>
    </source>
</reference>
<accession>A0ABM7PY01</accession>
<dbReference type="Pfam" id="PF04073">
    <property type="entry name" value="tRNA_edit"/>
    <property type="match status" value="1"/>
</dbReference>
<evidence type="ECO:0000313" key="4">
    <source>
        <dbReference type="Proteomes" id="UP001319861"/>
    </source>
</evidence>
<sequence>MAAVRARHSSSTGTDAVAQNGETHDGAGPGHARGAGPARGDGAPSGAPDGGDAGSVGDGHARFLADARARGVAVEVAERGRARSLEEAAANLGIEPREIVKSLVVKHPDGSFLFALIPGDRQISWPKLRKLLEVNRLSMPPADVALAATGYERGTITPLGSTTPWPVWADESIAGRISLGAGAHGLSAFVDAGSLFAALGASVADISDPA</sequence>
<feature type="compositionally biased region" description="Gly residues" evidence="1">
    <location>
        <begin position="27"/>
        <end position="39"/>
    </location>
</feature>
<dbReference type="PANTHER" id="PTHR30411">
    <property type="entry name" value="CYTOPLASMIC PROTEIN"/>
    <property type="match status" value="1"/>
</dbReference>
<evidence type="ECO:0000256" key="1">
    <source>
        <dbReference type="SAM" id="MobiDB-lite"/>
    </source>
</evidence>
<evidence type="ECO:0000259" key="2">
    <source>
        <dbReference type="Pfam" id="PF04073"/>
    </source>
</evidence>
<evidence type="ECO:0000313" key="3">
    <source>
        <dbReference type="EMBL" id="BCT77174.1"/>
    </source>
</evidence>
<feature type="region of interest" description="Disordered" evidence="1">
    <location>
        <begin position="1"/>
        <end position="59"/>
    </location>
</feature>